<name>A0ACB5UAI8_AMBMO</name>
<dbReference type="EMBL" id="BSXS01013408">
    <property type="protein sequence ID" value="GMF03996.1"/>
    <property type="molecule type" value="Genomic_DNA"/>
</dbReference>
<keyword evidence="2" id="KW-1185">Reference proteome</keyword>
<reference evidence="1" key="1">
    <citation type="submission" date="2023-04" db="EMBL/GenBank/DDBJ databases">
        <title>Ambrosiozyma monospora NBRC 10751.</title>
        <authorList>
            <person name="Ichikawa N."/>
            <person name="Sato H."/>
            <person name="Tonouchi N."/>
        </authorList>
    </citation>
    <scope>NUCLEOTIDE SEQUENCE</scope>
    <source>
        <strain evidence="1">NBRC 10751</strain>
    </source>
</reference>
<organism evidence="1 2">
    <name type="scientific">Ambrosiozyma monospora</name>
    <name type="common">Yeast</name>
    <name type="synonym">Endomycopsis monosporus</name>
    <dbReference type="NCBI Taxonomy" id="43982"/>
    <lineage>
        <taxon>Eukaryota</taxon>
        <taxon>Fungi</taxon>
        <taxon>Dikarya</taxon>
        <taxon>Ascomycota</taxon>
        <taxon>Saccharomycotina</taxon>
        <taxon>Pichiomycetes</taxon>
        <taxon>Pichiales</taxon>
        <taxon>Pichiaceae</taxon>
        <taxon>Ambrosiozyma</taxon>
    </lineage>
</organism>
<proteinExistence type="predicted"/>
<comment type="caution">
    <text evidence="1">The sequence shown here is derived from an EMBL/GenBank/DDBJ whole genome shotgun (WGS) entry which is preliminary data.</text>
</comment>
<evidence type="ECO:0000313" key="2">
    <source>
        <dbReference type="Proteomes" id="UP001165064"/>
    </source>
</evidence>
<sequence length="83" mass="8553">MGNSTEVGLFGLDLEPASSGGSPPPDDEPPAAPAAEEADPEFLIEVDDFDFLTGFSDLSLLSFSFSCSVGLSSDFGSVSDDDD</sequence>
<protein>
    <submittedName>
        <fullName evidence="1">Unnamed protein product</fullName>
    </submittedName>
</protein>
<evidence type="ECO:0000313" key="1">
    <source>
        <dbReference type="EMBL" id="GMF03996.1"/>
    </source>
</evidence>
<gene>
    <name evidence="1" type="ORF">Amon02_001197800</name>
</gene>
<dbReference type="Proteomes" id="UP001165064">
    <property type="component" value="Unassembled WGS sequence"/>
</dbReference>
<accession>A0ACB5UAI8</accession>